<dbReference type="GO" id="GO:0005634">
    <property type="term" value="C:nucleus"/>
    <property type="evidence" value="ECO:0007669"/>
    <property type="project" value="TreeGrafter"/>
</dbReference>
<evidence type="ECO:0000259" key="4">
    <source>
        <dbReference type="PROSITE" id="PS51676"/>
    </source>
</evidence>
<evidence type="ECO:0000256" key="1">
    <source>
        <dbReference type="ARBA" id="ARBA00022737"/>
    </source>
</evidence>
<keyword evidence="2" id="KW-0175">Coiled coil</keyword>
<feature type="region of interest" description="Disordered" evidence="3">
    <location>
        <begin position="97"/>
        <end position="157"/>
    </location>
</feature>
<evidence type="ECO:0000256" key="3">
    <source>
        <dbReference type="SAM" id="MobiDB-lite"/>
    </source>
</evidence>
<evidence type="ECO:0000256" key="2">
    <source>
        <dbReference type="SAM" id="Coils"/>
    </source>
</evidence>
<dbReference type="InterPro" id="IPR045148">
    <property type="entry name" value="TCRG1-like"/>
</dbReference>
<dbReference type="PANTHER" id="PTHR15377">
    <property type="entry name" value="TRANSCRIPTION ELONGATION REGULATOR 1"/>
    <property type="match status" value="1"/>
</dbReference>
<dbReference type="PANTHER" id="PTHR15377:SF3">
    <property type="entry name" value="WW DOMAIN-CONTAINING PROTEIN"/>
    <property type="match status" value="1"/>
</dbReference>
<dbReference type="PROSITE" id="PS51676">
    <property type="entry name" value="FF"/>
    <property type="match status" value="2"/>
</dbReference>
<dbReference type="SMART" id="SM00441">
    <property type="entry name" value="FF"/>
    <property type="match status" value="2"/>
</dbReference>
<dbReference type="VEuPathDB" id="VectorBase:HLOH_064300"/>
<dbReference type="FunFam" id="1.10.10.440:FF:000001">
    <property type="entry name" value="Transcription elongation regulator 1 like"/>
    <property type="match status" value="1"/>
</dbReference>
<dbReference type="Proteomes" id="UP000821853">
    <property type="component" value="Chromosome 1"/>
</dbReference>
<dbReference type="InterPro" id="IPR036517">
    <property type="entry name" value="FF_domain_sf"/>
</dbReference>
<feature type="domain" description="FF" evidence="4">
    <location>
        <begin position="166"/>
        <end position="221"/>
    </location>
</feature>
<feature type="coiled-coil region" evidence="2">
    <location>
        <begin position="275"/>
        <end position="302"/>
    </location>
</feature>
<accession>A0A9J6FJD9</accession>
<keyword evidence="1" id="KW-0677">Repeat</keyword>
<dbReference type="Pfam" id="PF01846">
    <property type="entry name" value="FF"/>
    <property type="match status" value="2"/>
</dbReference>
<reference evidence="5 6" key="1">
    <citation type="journal article" date="2020" name="Cell">
        <title>Large-Scale Comparative Analyses of Tick Genomes Elucidate Their Genetic Diversity and Vector Capacities.</title>
        <authorList>
            <consortium name="Tick Genome and Microbiome Consortium (TIGMIC)"/>
            <person name="Jia N."/>
            <person name="Wang J."/>
            <person name="Shi W."/>
            <person name="Du L."/>
            <person name="Sun Y."/>
            <person name="Zhan W."/>
            <person name="Jiang J.F."/>
            <person name="Wang Q."/>
            <person name="Zhang B."/>
            <person name="Ji P."/>
            <person name="Bell-Sakyi L."/>
            <person name="Cui X.M."/>
            <person name="Yuan T.T."/>
            <person name="Jiang B.G."/>
            <person name="Yang W.F."/>
            <person name="Lam T.T."/>
            <person name="Chang Q.C."/>
            <person name="Ding S.J."/>
            <person name="Wang X.J."/>
            <person name="Zhu J.G."/>
            <person name="Ruan X.D."/>
            <person name="Zhao L."/>
            <person name="Wei J.T."/>
            <person name="Ye R.Z."/>
            <person name="Que T.C."/>
            <person name="Du C.H."/>
            <person name="Zhou Y.H."/>
            <person name="Cheng J.X."/>
            <person name="Dai P.F."/>
            <person name="Guo W.B."/>
            <person name="Han X.H."/>
            <person name="Huang E.J."/>
            <person name="Li L.F."/>
            <person name="Wei W."/>
            <person name="Gao Y.C."/>
            <person name="Liu J.Z."/>
            <person name="Shao H.Z."/>
            <person name="Wang X."/>
            <person name="Wang C.C."/>
            <person name="Yang T.C."/>
            <person name="Huo Q.B."/>
            <person name="Li W."/>
            <person name="Chen H.Y."/>
            <person name="Chen S.E."/>
            <person name="Zhou L.G."/>
            <person name="Ni X.B."/>
            <person name="Tian J.H."/>
            <person name="Sheng Y."/>
            <person name="Liu T."/>
            <person name="Pan Y.S."/>
            <person name="Xia L.Y."/>
            <person name="Li J."/>
            <person name="Zhao F."/>
            <person name="Cao W.C."/>
        </authorList>
    </citation>
    <scope>NUCLEOTIDE SEQUENCE [LARGE SCALE GENOMIC DNA]</scope>
    <source>
        <strain evidence="5">HaeL-2018</strain>
    </source>
</reference>
<dbReference type="InterPro" id="IPR002713">
    <property type="entry name" value="FF_domain"/>
</dbReference>
<feature type="domain" description="FF" evidence="4">
    <location>
        <begin position="233"/>
        <end position="288"/>
    </location>
</feature>
<keyword evidence="6" id="KW-1185">Reference proteome</keyword>
<organism evidence="5 6">
    <name type="scientific">Haemaphysalis longicornis</name>
    <name type="common">Bush tick</name>
    <dbReference type="NCBI Taxonomy" id="44386"/>
    <lineage>
        <taxon>Eukaryota</taxon>
        <taxon>Metazoa</taxon>
        <taxon>Ecdysozoa</taxon>
        <taxon>Arthropoda</taxon>
        <taxon>Chelicerata</taxon>
        <taxon>Arachnida</taxon>
        <taxon>Acari</taxon>
        <taxon>Parasitiformes</taxon>
        <taxon>Ixodida</taxon>
        <taxon>Ixodoidea</taxon>
        <taxon>Ixodidae</taxon>
        <taxon>Haemaphysalinae</taxon>
        <taxon>Haemaphysalis</taxon>
    </lineage>
</organism>
<dbReference type="SUPFAM" id="SSF81698">
    <property type="entry name" value="FF domain"/>
    <property type="match status" value="2"/>
</dbReference>
<evidence type="ECO:0000313" key="5">
    <source>
        <dbReference type="EMBL" id="KAH9363186.1"/>
    </source>
</evidence>
<gene>
    <name evidence="5" type="ORF">HPB48_011846</name>
</gene>
<dbReference type="OrthoDB" id="63972at2759"/>
<dbReference type="GO" id="GO:0003712">
    <property type="term" value="F:transcription coregulator activity"/>
    <property type="evidence" value="ECO:0007669"/>
    <property type="project" value="TreeGrafter"/>
</dbReference>
<dbReference type="GO" id="GO:0070063">
    <property type="term" value="F:RNA polymerase binding"/>
    <property type="evidence" value="ECO:0007669"/>
    <property type="project" value="InterPro"/>
</dbReference>
<proteinExistence type="predicted"/>
<sequence length="449" mass="50121">MHNLRTRPHLFGPESLSVRGFVQMRLLRMESHQRRRLERASATAASCTSFPSIATSGKRAHAHGHTFGFVGTPDPPTTRCSLQPLSRTFEAKGLARLSPSSSLRLPPPSGQLLPGPPREAAQRMRLSVPPAKAAAAEEEPAAPRAAQGKESAMEAELRAAKERATIPLEVRMQRFRDMLVEKEVSAFSTWEKELHKIVFDSRYLLLTSKERKQVFEKYVKERAEEERREKRNKMRERKDHFQQLLESAGLSSKSTFSDFAQKYGKDERFKNIEKMRERESMFNDYIQELRKLEREERLNQREKVGLPAVSEGGGSSGRSHVTLAVFTALSRLKPPHGAAGATVGGQPGGLGDTRAGWTLVGPGWPPRVAPVCTLWWLPQSEMWANVALLKLRGLLEGGQKWAQLARSVQVLVSAAAAAAAVVFYEKPWSVLVVDSSWALQHLRVAGRKP</sequence>
<protein>
    <recommendedName>
        <fullName evidence="4">FF domain-containing protein</fullName>
    </recommendedName>
</protein>
<dbReference type="AlphaFoldDB" id="A0A9J6FJD9"/>
<feature type="compositionally biased region" description="Pro residues" evidence="3">
    <location>
        <begin position="105"/>
        <end position="117"/>
    </location>
</feature>
<evidence type="ECO:0000313" key="6">
    <source>
        <dbReference type="Proteomes" id="UP000821853"/>
    </source>
</evidence>
<name>A0A9J6FJD9_HAELO</name>
<comment type="caution">
    <text evidence="5">The sequence shown here is derived from an EMBL/GenBank/DDBJ whole genome shotgun (WGS) entry which is preliminary data.</text>
</comment>
<dbReference type="EMBL" id="JABSTR010000001">
    <property type="protein sequence ID" value="KAH9363186.1"/>
    <property type="molecule type" value="Genomic_DNA"/>
</dbReference>
<dbReference type="Gene3D" id="1.10.10.440">
    <property type="entry name" value="FF domain"/>
    <property type="match status" value="2"/>
</dbReference>